<evidence type="ECO:0000259" key="12">
    <source>
        <dbReference type="PROSITE" id="PS50846"/>
    </source>
</evidence>
<dbReference type="PANTHER" id="PTHR43520:SF8">
    <property type="entry name" value="P-TYPE CU(+) TRANSPORTER"/>
    <property type="match status" value="1"/>
</dbReference>
<keyword evidence="7 11" id="KW-0067">ATP-binding</keyword>
<comment type="caution">
    <text evidence="13">The sequence shown here is derived from an EMBL/GenBank/DDBJ whole genome shotgun (WGS) entry which is preliminary data.</text>
</comment>
<dbReference type="CDD" id="cd02094">
    <property type="entry name" value="P-type_ATPase_Cu-like"/>
    <property type="match status" value="1"/>
</dbReference>
<dbReference type="Gene3D" id="2.70.150.10">
    <property type="entry name" value="Calcium-transporting ATPase, cytoplasmic transduction domain A"/>
    <property type="match status" value="1"/>
</dbReference>
<dbReference type="SFLD" id="SFLDG00002">
    <property type="entry name" value="C1.7:_P-type_atpase_like"/>
    <property type="match status" value="1"/>
</dbReference>
<dbReference type="InterPro" id="IPR018303">
    <property type="entry name" value="ATPase_P-typ_P_site"/>
</dbReference>
<dbReference type="GO" id="GO:0043682">
    <property type="term" value="F:P-type divalent copper transporter activity"/>
    <property type="evidence" value="ECO:0007669"/>
    <property type="project" value="TreeGrafter"/>
</dbReference>
<dbReference type="EMBL" id="BJYS01000001">
    <property type="protein sequence ID" value="GEO02672.1"/>
    <property type="molecule type" value="Genomic_DNA"/>
</dbReference>
<dbReference type="Gene3D" id="3.40.50.1000">
    <property type="entry name" value="HAD superfamily/HAD-like"/>
    <property type="match status" value="1"/>
</dbReference>
<dbReference type="InterPro" id="IPR017969">
    <property type="entry name" value="Heavy-metal-associated_CS"/>
</dbReference>
<keyword evidence="9 11" id="KW-1133">Transmembrane helix</keyword>
<evidence type="ECO:0000256" key="8">
    <source>
        <dbReference type="ARBA" id="ARBA00022967"/>
    </source>
</evidence>
<dbReference type="Pfam" id="PF00403">
    <property type="entry name" value="HMA"/>
    <property type="match status" value="1"/>
</dbReference>
<dbReference type="InterPro" id="IPR023214">
    <property type="entry name" value="HAD_sf"/>
</dbReference>
<dbReference type="NCBIfam" id="TIGR01511">
    <property type="entry name" value="ATPase-IB1_Cu"/>
    <property type="match status" value="1"/>
</dbReference>
<feature type="transmembrane region" description="Helical" evidence="11">
    <location>
        <begin position="126"/>
        <end position="143"/>
    </location>
</feature>
<dbReference type="InterPro" id="IPR023299">
    <property type="entry name" value="ATPase_P-typ_cyto_dom_N"/>
</dbReference>
<dbReference type="InterPro" id="IPR001757">
    <property type="entry name" value="P_typ_ATPase"/>
</dbReference>
<evidence type="ECO:0000313" key="14">
    <source>
        <dbReference type="Proteomes" id="UP000321532"/>
    </source>
</evidence>
<dbReference type="RefSeq" id="WP_146894696.1">
    <property type="nucleotide sequence ID" value="NZ_BJYS01000001.1"/>
</dbReference>
<dbReference type="Gene3D" id="3.30.70.100">
    <property type="match status" value="1"/>
</dbReference>
<feature type="transmembrane region" description="Helical" evidence="11">
    <location>
        <begin position="164"/>
        <end position="182"/>
    </location>
</feature>
<dbReference type="PRINTS" id="PR00119">
    <property type="entry name" value="CATATPASE"/>
</dbReference>
<dbReference type="GO" id="GO:0005886">
    <property type="term" value="C:plasma membrane"/>
    <property type="evidence" value="ECO:0007669"/>
    <property type="project" value="UniProtKB-SubCell"/>
</dbReference>
<dbReference type="NCBIfam" id="TIGR01525">
    <property type="entry name" value="ATPase-IB_hvy"/>
    <property type="match status" value="1"/>
</dbReference>
<dbReference type="FunFam" id="3.30.70.100:FF:000001">
    <property type="entry name" value="ATPase copper transporting beta"/>
    <property type="match status" value="1"/>
</dbReference>
<dbReference type="PRINTS" id="PR00943">
    <property type="entry name" value="CUATPASE"/>
</dbReference>
<dbReference type="AlphaFoldDB" id="A0A512ASI1"/>
<evidence type="ECO:0000256" key="11">
    <source>
        <dbReference type="RuleBase" id="RU362081"/>
    </source>
</evidence>
<name>A0A512ASI1_9BACT</name>
<keyword evidence="6 11" id="KW-0547">Nucleotide-binding</keyword>
<dbReference type="GO" id="GO:0005524">
    <property type="term" value="F:ATP binding"/>
    <property type="evidence" value="ECO:0007669"/>
    <property type="project" value="UniProtKB-UniRule"/>
</dbReference>
<feature type="transmembrane region" description="Helical" evidence="11">
    <location>
        <begin position="348"/>
        <end position="370"/>
    </location>
</feature>
<keyword evidence="10 11" id="KW-0472">Membrane</keyword>
<protein>
    <submittedName>
        <fullName evidence="13">Copper-translocating P-type ATPase</fullName>
    </submittedName>
</protein>
<dbReference type="GO" id="GO:0060003">
    <property type="term" value="P:copper ion export"/>
    <property type="evidence" value="ECO:0007669"/>
    <property type="project" value="UniProtKB-ARBA"/>
</dbReference>
<dbReference type="OrthoDB" id="1521937at2"/>
<keyword evidence="3 11" id="KW-1003">Cell membrane</keyword>
<feature type="transmembrane region" description="Helical" evidence="11">
    <location>
        <begin position="722"/>
        <end position="741"/>
    </location>
</feature>
<sequence>METADIETASTVKSTFPIGGMTCASCAVSVESMLKSQPGVLDANVSYPNRSAEVTYQPDRINLKNMQQVVSQIGYELLPDTANAAAELEETERKHYQKIKSRTIAAFILTLPVVVIGMFFHHGFPGSNLIMLVLTGLVIFWFGRDFFSSGFKKARHLSANMDTLVALSTGVAFLFSAFNTLYPEYMLSRGLTPQVYFESAAAIIAFILTGKLMEERARVSTSAALKKLIGLQPKTVRVLREDDTEAEIPVEQVQPQDRIRIRPGEKIPVDGVIHFGESFVDESMITGEPVAQPKKPGAKVFAGTVNQKGSFELLAQKTGSQTLLAQIIKTVQQAQASKPPVQKLVDKIAGIFVPVVILIALVSFAAWYFSGVENNLTYALQAMITVLIIACPCALGLATPTAIMVAVGKGAENGILIKDAQSLETAHKATAIVLDKTGTLTKGQPEAQEIIWAQPGLDEGKIKGIMLAMEKQSEHPLADAIIRKLEAEDAKPVPVEKFESLTGKGVRAVFAGEVYYIGNRQLMREAGVALPAAQLKIAEEQAALAKTVIYMGQATQLVAMIPVTDPIKETSAEAVKALQALNLQVHLLTGDNVQTAQSIGKQVNITHVTAEVLPTEKAAYVQQLQAQGHVVAMVGDGINDSPALAQADVGLAMGKGTDIAMESADMTLMQSDLRHILTAIRLSHATVRTIRQNLFWAFIYNVIGIPVAAGLLYPFFGFLLSPMLAGAAMALSSVSVVTNSLRLRNAKL</sequence>
<evidence type="ECO:0000256" key="10">
    <source>
        <dbReference type="ARBA" id="ARBA00023136"/>
    </source>
</evidence>
<dbReference type="NCBIfam" id="TIGR01494">
    <property type="entry name" value="ATPase_P-type"/>
    <property type="match status" value="1"/>
</dbReference>
<dbReference type="GO" id="GO:0055070">
    <property type="term" value="P:copper ion homeostasis"/>
    <property type="evidence" value="ECO:0007669"/>
    <property type="project" value="TreeGrafter"/>
</dbReference>
<dbReference type="PROSITE" id="PS00154">
    <property type="entry name" value="ATPASE_E1_E2"/>
    <property type="match status" value="1"/>
</dbReference>
<feature type="transmembrane region" description="Helical" evidence="11">
    <location>
        <begin position="382"/>
        <end position="408"/>
    </location>
</feature>
<dbReference type="PANTHER" id="PTHR43520">
    <property type="entry name" value="ATP7, ISOFORM B"/>
    <property type="match status" value="1"/>
</dbReference>
<dbReference type="GO" id="GO:0005507">
    <property type="term" value="F:copper ion binding"/>
    <property type="evidence" value="ECO:0007669"/>
    <property type="project" value="TreeGrafter"/>
</dbReference>
<dbReference type="InterPro" id="IPR027256">
    <property type="entry name" value="P-typ_ATPase_IB"/>
</dbReference>
<accession>A0A512ASI1</accession>
<comment type="similarity">
    <text evidence="2 11">Belongs to the cation transport ATPase (P-type) (TC 3.A.3) family. Type IB subfamily.</text>
</comment>
<dbReference type="GO" id="GO:0016887">
    <property type="term" value="F:ATP hydrolysis activity"/>
    <property type="evidence" value="ECO:0007669"/>
    <property type="project" value="InterPro"/>
</dbReference>
<dbReference type="SFLD" id="SFLDF00027">
    <property type="entry name" value="p-type_atpase"/>
    <property type="match status" value="1"/>
</dbReference>
<dbReference type="SUPFAM" id="SSF56784">
    <property type="entry name" value="HAD-like"/>
    <property type="match status" value="1"/>
</dbReference>
<evidence type="ECO:0000256" key="9">
    <source>
        <dbReference type="ARBA" id="ARBA00022989"/>
    </source>
</evidence>
<dbReference type="InterPro" id="IPR036163">
    <property type="entry name" value="HMA_dom_sf"/>
</dbReference>
<evidence type="ECO:0000313" key="13">
    <source>
        <dbReference type="EMBL" id="GEO02672.1"/>
    </source>
</evidence>
<dbReference type="Pfam" id="PF00122">
    <property type="entry name" value="E1-E2_ATPase"/>
    <property type="match status" value="1"/>
</dbReference>
<dbReference type="CDD" id="cd00371">
    <property type="entry name" value="HMA"/>
    <property type="match status" value="1"/>
</dbReference>
<dbReference type="Proteomes" id="UP000321532">
    <property type="component" value="Unassembled WGS sequence"/>
</dbReference>
<feature type="transmembrane region" description="Helical" evidence="11">
    <location>
        <begin position="694"/>
        <end position="716"/>
    </location>
</feature>
<evidence type="ECO:0000256" key="6">
    <source>
        <dbReference type="ARBA" id="ARBA00022741"/>
    </source>
</evidence>
<evidence type="ECO:0000256" key="1">
    <source>
        <dbReference type="ARBA" id="ARBA00004651"/>
    </source>
</evidence>
<dbReference type="InterPro" id="IPR059000">
    <property type="entry name" value="ATPase_P-type_domA"/>
</dbReference>
<comment type="subcellular location">
    <subcellularLocation>
        <location evidence="1">Cell membrane</location>
        <topology evidence="1">Multi-pass membrane protein</topology>
    </subcellularLocation>
</comment>
<dbReference type="Pfam" id="PF00702">
    <property type="entry name" value="Hydrolase"/>
    <property type="match status" value="1"/>
</dbReference>
<feature type="transmembrane region" description="Helical" evidence="11">
    <location>
        <begin position="103"/>
        <end position="120"/>
    </location>
</feature>
<keyword evidence="4 11" id="KW-0812">Transmembrane</keyword>
<feature type="domain" description="HMA" evidence="12">
    <location>
        <begin position="12"/>
        <end position="78"/>
    </location>
</feature>
<keyword evidence="14" id="KW-1185">Reference proteome</keyword>
<dbReference type="SUPFAM" id="SSF81653">
    <property type="entry name" value="Calcium ATPase, transduction domain A"/>
    <property type="match status" value="1"/>
</dbReference>
<dbReference type="InterPro" id="IPR036412">
    <property type="entry name" value="HAD-like_sf"/>
</dbReference>
<keyword evidence="5 11" id="KW-0479">Metal-binding</keyword>
<dbReference type="SFLD" id="SFLDS00003">
    <property type="entry name" value="Haloacid_Dehalogenase"/>
    <property type="match status" value="1"/>
</dbReference>
<dbReference type="PROSITE" id="PS01047">
    <property type="entry name" value="HMA_1"/>
    <property type="match status" value="1"/>
</dbReference>
<dbReference type="PROSITE" id="PS50846">
    <property type="entry name" value="HMA_2"/>
    <property type="match status" value="1"/>
</dbReference>
<gene>
    <name evidence="13" type="ORF">AAE02nite_03360</name>
</gene>
<dbReference type="InterPro" id="IPR023298">
    <property type="entry name" value="ATPase_P-typ_TM_dom_sf"/>
</dbReference>
<dbReference type="InterPro" id="IPR044492">
    <property type="entry name" value="P_typ_ATPase_HD_dom"/>
</dbReference>
<evidence type="ECO:0000256" key="5">
    <source>
        <dbReference type="ARBA" id="ARBA00022723"/>
    </source>
</evidence>
<dbReference type="Gene3D" id="3.40.1110.10">
    <property type="entry name" value="Calcium-transporting ATPase, cytoplasmic domain N"/>
    <property type="match status" value="1"/>
</dbReference>
<dbReference type="FunFam" id="2.70.150.10:FF:000020">
    <property type="entry name" value="Copper-exporting P-type ATPase A"/>
    <property type="match status" value="1"/>
</dbReference>
<reference evidence="13 14" key="1">
    <citation type="submission" date="2019-07" db="EMBL/GenBank/DDBJ databases">
        <title>Whole genome shotgun sequence of Adhaeribacter aerolatus NBRC 106133.</title>
        <authorList>
            <person name="Hosoyama A."/>
            <person name="Uohara A."/>
            <person name="Ohji S."/>
            <person name="Ichikawa N."/>
        </authorList>
    </citation>
    <scope>NUCLEOTIDE SEQUENCE [LARGE SCALE GENOMIC DNA]</scope>
    <source>
        <strain evidence="13 14">NBRC 106133</strain>
    </source>
</reference>
<dbReference type="InterPro" id="IPR006121">
    <property type="entry name" value="HMA_dom"/>
</dbReference>
<organism evidence="13 14">
    <name type="scientific">Adhaeribacter aerolatus</name>
    <dbReference type="NCBI Taxonomy" id="670289"/>
    <lineage>
        <taxon>Bacteria</taxon>
        <taxon>Pseudomonadati</taxon>
        <taxon>Bacteroidota</taxon>
        <taxon>Cytophagia</taxon>
        <taxon>Cytophagales</taxon>
        <taxon>Hymenobacteraceae</taxon>
        <taxon>Adhaeribacter</taxon>
    </lineage>
</organism>
<dbReference type="InterPro" id="IPR008250">
    <property type="entry name" value="ATPase_P-typ_transduc_dom_A_sf"/>
</dbReference>
<evidence type="ECO:0000256" key="2">
    <source>
        <dbReference type="ARBA" id="ARBA00006024"/>
    </source>
</evidence>
<proteinExistence type="inferred from homology"/>
<evidence type="ECO:0000256" key="7">
    <source>
        <dbReference type="ARBA" id="ARBA00022840"/>
    </source>
</evidence>
<evidence type="ECO:0000256" key="3">
    <source>
        <dbReference type="ARBA" id="ARBA00022475"/>
    </source>
</evidence>
<keyword evidence="8" id="KW-1278">Translocase</keyword>
<feature type="transmembrane region" description="Helical" evidence="11">
    <location>
        <begin position="194"/>
        <end position="213"/>
    </location>
</feature>
<dbReference type="SUPFAM" id="SSF81665">
    <property type="entry name" value="Calcium ATPase, transmembrane domain M"/>
    <property type="match status" value="1"/>
</dbReference>
<dbReference type="SUPFAM" id="SSF55008">
    <property type="entry name" value="HMA, heavy metal-associated domain"/>
    <property type="match status" value="1"/>
</dbReference>
<evidence type="ECO:0000256" key="4">
    <source>
        <dbReference type="ARBA" id="ARBA00022692"/>
    </source>
</evidence>